<evidence type="ECO:0000259" key="2">
    <source>
        <dbReference type="Pfam" id="PF20152"/>
    </source>
</evidence>
<feature type="transmembrane region" description="Helical" evidence="1">
    <location>
        <begin position="208"/>
        <end position="229"/>
    </location>
</feature>
<organism evidence="3 4">
    <name type="scientific">Mycena alexandri</name>
    <dbReference type="NCBI Taxonomy" id="1745969"/>
    <lineage>
        <taxon>Eukaryota</taxon>
        <taxon>Fungi</taxon>
        <taxon>Dikarya</taxon>
        <taxon>Basidiomycota</taxon>
        <taxon>Agaricomycotina</taxon>
        <taxon>Agaricomycetes</taxon>
        <taxon>Agaricomycetidae</taxon>
        <taxon>Agaricales</taxon>
        <taxon>Marasmiineae</taxon>
        <taxon>Mycenaceae</taxon>
        <taxon>Mycena</taxon>
    </lineage>
</organism>
<comment type="caution">
    <text evidence="3">The sequence shown here is derived from an EMBL/GenBank/DDBJ whole genome shotgun (WGS) entry which is preliminary data.</text>
</comment>
<dbReference type="Pfam" id="PF20152">
    <property type="entry name" value="DUF6534"/>
    <property type="match status" value="1"/>
</dbReference>
<dbReference type="EMBL" id="JARJCM010000008">
    <property type="protein sequence ID" value="KAJ7044032.1"/>
    <property type="molecule type" value="Genomic_DNA"/>
</dbReference>
<protein>
    <recommendedName>
        <fullName evidence="2">DUF6534 domain-containing protein</fullName>
    </recommendedName>
</protein>
<dbReference type="InterPro" id="IPR045339">
    <property type="entry name" value="DUF6534"/>
</dbReference>
<feature type="transmembrane region" description="Helical" evidence="1">
    <location>
        <begin position="12"/>
        <end position="36"/>
    </location>
</feature>
<keyword evidence="4" id="KW-1185">Reference proteome</keyword>
<dbReference type="PANTHER" id="PTHR40465">
    <property type="entry name" value="CHROMOSOME 1, WHOLE GENOME SHOTGUN SEQUENCE"/>
    <property type="match status" value="1"/>
</dbReference>
<feature type="transmembrane region" description="Helical" evidence="1">
    <location>
        <begin position="109"/>
        <end position="129"/>
    </location>
</feature>
<gene>
    <name evidence="3" type="ORF">C8F04DRAFT_1389444</name>
</gene>
<keyword evidence="1" id="KW-0812">Transmembrane</keyword>
<reference evidence="3" key="1">
    <citation type="submission" date="2023-03" db="EMBL/GenBank/DDBJ databases">
        <title>Massive genome expansion in bonnet fungi (Mycena s.s.) driven by repeated elements and novel gene families across ecological guilds.</title>
        <authorList>
            <consortium name="Lawrence Berkeley National Laboratory"/>
            <person name="Harder C.B."/>
            <person name="Miyauchi S."/>
            <person name="Viragh M."/>
            <person name="Kuo A."/>
            <person name="Thoen E."/>
            <person name="Andreopoulos B."/>
            <person name="Lu D."/>
            <person name="Skrede I."/>
            <person name="Drula E."/>
            <person name="Henrissat B."/>
            <person name="Morin E."/>
            <person name="Kohler A."/>
            <person name="Barry K."/>
            <person name="LaButti K."/>
            <person name="Morin E."/>
            <person name="Salamov A."/>
            <person name="Lipzen A."/>
            <person name="Mereny Z."/>
            <person name="Hegedus B."/>
            <person name="Baldrian P."/>
            <person name="Stursova M."/>
            <person name="Weitz H."/>
            <person name="Taylor A."/>
            <person name="Grigoriev I.V."/>
            <person name="Nagy L.G."/>
            <person name="Martin F."/>
            <person name="Kauserud H."/>
        </authorList>
    </citation>
    <scope>NUCLEOTIDE SEQUENCE</scope>
    <source>
        <strain evidence="3">CBHHK200</strain>
    </source>
</reference>
<evidence type="ECO:0000313" key="4">
    <source>
        <dbReference type="Proteomes" id="UP001218188"/>
    </source>
</evidence>
<dbReference type="AlphaFoldDB" id="A0AAD6XBQ0"/>
<feature type="transmembrane region" description="Helical" evidence="1">
    <location>
        <begin position="182"/>
        <end position="202"/>
    </location>
</feature>
<feature type="domain" description="DUF6534" evidence="2">
    <location>
        <begin position="146"/>
        <end position="233"/>
    </location>
</feature>
<dbReference type="Proteomes" id="UP001218188">
    <property type="component" value="Unassembled WGS sequence"/>
</dbReference>
<evidence type="ECO:0000313" key="3">
    <source>
        <dbReference type="EMBL" id="KAJ7044032.1"/>
    </source>
</evidence>
<name>A0AAD6XBQ0_9AGAR</name>
<evidence type="ECO:0000256" key="1">
    <source>
        <dbReference type="SAM" id="Phobius"/>
    </source>
</evidence>
<feature type="transmembrane region" description="Helical" evidence="1">
    <location>
        <begin position="81"/>
        <end position="102"/>
    </location>
</feature>
<accession>A0AAD6XBQ0</accession>
<feature type="transmembrane region" description="Helical" evidence="1">
    <location>
        <begin position="48"/>
        <end position="69"/>
    </location>
</feature>
<proteinExistence type="predicted"/>
<sequence length="276" mass="30126">MDSVPSLNSTIGVYEIGVLISYVLLGVATTQTYIYYTRFPDDSIKLKTLVAVVWLCEVAHAGCLGHALYTYTITAYMHPDAFVRAPVALGVAVLFAGIIRACVQGSASFLRLLGSIVAFVMELHSTSLADYEAQWWWLFTTVWSLSVANDVTITATLVIVLRRRRPNGLQRTTALVDKVIAWTIETGMLTSAVAVVTLTSFITIRGNFIWLATFSITSRLFSNSLLASLNSRTTLRAMNEIPLPSLKLPDDLPSNGGQVSKLSELVFVVGSRSTVP</sequence>
<feature type="transmembrane region" description="Helical" evidence="1">
    <location>
        <begin position="135"/>
        <end position="161"/>
    </location>
</feature>
<keyword evidence="1" id="KW-0472">Membrane</keyword>
<dbReference type="PANTHER" id="PTHR40465:SF1">
    <property type="entry name" value="DUF6534 DOMAIN-CONTAINING PROTEIN"/>
    <property type="match status" value="1"/>
</dbReference>
<keyword evidence="1" id="KW-1133">Transmembrane helix</keyword>